<dbReference type="Proteomes" id="UP000085678">
    <property type="component" value="Unplaced"/>
</dbReference>
<keyword evidence="2" id="KW-0812">Transmembrane</keyword>
<feature type="region of interest" description="Disordered" evidence="1">
    <location>
        <begin position="1"/>
        <end position="27"/>
    </location>
</feature>
<dbReference type="InterPro" id="IPR036259">
    <property type="entry name" value="MFS_trans_sf"/>
</dbReference>
<feature type="transmembrane region" description="Helical" evidence="2">
    <location>
        <begin position="274"/>
        <end position="296"/>
    </location>
</feature>
<name>A0A1S3ILB8_LINAN</name>
<evidence type="ECO:0000313" key="5">
    <source>
        <dbReference type="RefSeq" id="XP_013398682.1"/>
    </source>
</evidence>
<feature type="transmembrane region" description="Helical" evidence="2">
    <location>
        <begin position="143"/>
        <end position="169"/>
    </location>
</feature>
<feature type="transmembrane region" description="Helical" evidence="2">
    <location>
        <begin position="175"/>
        <end position="195"/>
    </location>
</feature>
<dbReference type="OMA" id="LSYRIWA"/>
<protein>
    <submittedName>
        <fullName evidence="4 5">Monocarboxylate transporter 10</fullName>
    </submittedName>
</protein>
<sequence length="633" mass="69378">MVTKGKGDAPKIVEPEQEPLKSEDKEQPAKGSCHLEFIPPDGGWGWVVCLASCWTNGTIFGILNNFGILFPKMLEAYAKDDPHATFRTSWIGSLCVGMTFFMSMIASILTDRLGIRVTACAGALIATAGILASSFIEQLELMYLTYGILLGTGCSLVYTPSLVILGHYFKKRLGLVNGIVTLGSAIFTIVLPYVLKHALHTIGFKHTVHILVALVALLFLCAISWKPLIVHPSKSQHSGVEQFLSTATITENMSDCMRWTRRFLNVKIWRQKGYVIWVIAVPVCLFGYFIPFAYLVKHVKDVLGESANSEILIMCLGGTSGVSRLVSGKLADVKWVNRIRLQQAAFVVLGICTLCIPFATHFAVFVVIVLIMGLCDGCFVCLLGPIAFDLVGSKGASQAVGFLLGLMSVPMMIGPPIGGMLKDHFGSYNSSFWYAGIPPIIGAAIMFLIPKHKQQFPAVFELEEFAAMATESYDDEEEWAANEDYLKYYIHSDGIWQMHHGKPWKGSPQEEDLEKAKKQFTTKNGFLAVPSVIPGLPQNTESLTHEEDNINKPGGQGPQLTISKVETDGTPTATVPKTSGESDAQRKRHHSDGAQHNKKPNGSIKRWSLQQPDNIQEDTIGTGEVVIAKESVL</sequence>
<dbReference type="RefSeq" id="XP_013398681.1">
    <property type="nucleotide sequence ID" value="XM_013543227.1"/>
</dbReference>
<dbReference type="GO" id="GO:0022857">
    <property type="term" value="F:transmembrane transporter activity"/>
    <property type="evidence" value="ECO:0007669"/>
    <property type="project" value="InterPro"/>
</dbReference>
<keyword evidence="2" id="KW-0472">Membrane</keyword>
<evidence type="ECO:0000313" key="3">
    <source>
        <dbReference type="Proteomes" id="UP000085678"/>
    </source>
</evidence>
<feature type="compositionally biased region" description="Polar residues" evidence="1">
    <location>
        <begin position="558"/>
        <end position="582"/>
    </location>
</feature>
<accession>A0A1S3ILB8</accession>
<feature type="compositionally biased region" description="Polar residues" evidence="1">
    <location>
        <begin position="608"/>
        <end position="619"/>
    </location>
</feature>
<gene>
    <name evidence="4 5" type="primary">LOC106165126</name>
</gene>
<evidence type="ECO:0000313" key="4">
    <source>
        <dbReference type="RefSeq" id="XP_013398681.1"/>
    </source>
</evidence>
<feature type="transmembrane region" description="Helical" evidence="2">
    <location>
        <begin position="431"/>
        <end position="449"/>
    </location>
</feature>
<feature type="transmembrane region" description="Helical" evidence="2">
    <location>
        <begin position="365"/>
        <end position="388"/>
    </location>
</feature>
<proteinExistence type="predicted"/>
<feature type="transmembrane region" description="Helical" evidence="2">
    <location>
        <begin position="90"/>
        <end position="109"/>
    </location>
</feature>
<dbReference type="Gene3D" id="1.20.1250.20">
    <property type="entry name" value="MFS general substrate transporter like domains"/>
    <property type="match status" value="2"/>
</dbReference>
<keyword evidence="3" id="KW-1185">Reference proteome</keyword>
<dbReference type="KEGG" id="lak:106165126"/>
<reference evidence="4 5" key="1">
    <citation type="submission" date="2025-04" db="UniProtKB">
        <authorList>
            <consortium name="RefSeq"/>
        </authorList>
    </citation>
    <scope>IDENTIFICATION</scope>
    <source>
        <tissue evidence="4 5">Gonads</tissue>
    </source>
</reference>
<feature type="transmembrane region" description="Helical" evidence="2">
    <location>
        <begin position="400"/>
        <end position="419"/>
    </location>
</feature>
<dbReference type="GeneID" id="106165126"/>
<dbReference type="OrthoDB" id="6499973at2759"/>
<feature type="transmembrane region" description="Helical" evidence="2">
    <location>
        <begin position="207"/>
        <end position="225"/>
    </location>
</feature>
<dbReference type="PANTHER" id="PTHR11360">
    <property type="entry name" value="MONOCARBOXYLATE TRANSPORTER"/>
    <property type="match status" value="1"/>
</dbReference>
<dbReference type="SUPFAM" id="SSF103473">
    <property type="entry name" value="MFS general substrate transporter"/>
    <property type="match status" value="1"/>
</dbReference>
<feature type="transmembrane region" description="Helical" evidence="2">
    <location>
        <begin position="339"/>
        <end position="359"/>
    </location>
</feature>
<dbReference type="RefSeq" id="XP_013398682.1">
    <property type="nucleotide sequence ID" value="XM_013543228.1"/>
</dbReference>
<dbReference type="PANTHER" id="PTHR11360:SF251">
    <property type="entry name" value="MAJOR FACILITATOR SUPERFAMILY (MFS) PROFILE DOMAIN-CONTAINING PROTEIN"/>
    <property type="match status" value="1"/>
</dbReference>
<evidence type="ECO:0000256" key="2">
    <source>
        <dbReference type="SAM" id="Phobius"/>
    </source>
</evidence>
<feature type="transmembrane region" description="Helical" evidence="2">
    <location>
        <begin position="44"/>
        <end position="70"/>
    </location>
</feature>
<dbReference type="Pfam" id="PF07690">
    <property type="entry name" value="MFS_1"/>
    <property type="match status" value="1"/>
</dbReference>
<dbReference type="InterPro" id="IPR050327">
    <property type="entry name" value="Proton-linked_MCT"/>
</dbReference>
<keyword evidence="2" id="KW-1133">Transmembrane helix</keyword>
<organism evidence="3 4">
    <name type="scientific">Lingula anatina</name>
    <name type="common">Brachiopod</name>
    <name type="synonym">Lingula unguis</name>
    <dbReference type="NCBI Taxonomy" id="7574"/>
    <lineage>
        <taxon>Eukaryota</taxon>
        <taxon>Metazoa</taxon>
        <taxon>Spiralia</taxon>
        <taxon>Lophotrochozoa</taxon>
        <taxon>Brachiopoda</taxon>
        <taxon>Linguliformea</taxon>
        <taxon>Lingulata</taxon>
        <taxon>Lingulida</taxon>
        <taxon>Linguloidea</taxon>
        <taxon>Lingulidae</taxon>
        <taxon>Lingula</taxon>
    </lineage>
</organism>
<feature type="transmembrane region" description="Helical" evidence="2">
    <location>
        <begin position="115"/>
        <end position="136"/>
    </location>
</feature>
<dbReference type="AlphaFoldDB" id="A0A1S3ILB8"/>
<dbReference type="InterPro" id="IPR011701">
    <property type="entry name" value="MFS"/>
</dbReference>
<feature type="region of interest" description="Disordered" evidence="1">
    <location>
        <begin position="531"/>
        <end position="622"/>
    </location>
</feature>
<evidence type="ECO:0000256" key="1">
    <source>
        <dbReference type="SAM" id="MobiDB-lite"/>
    </source>
</evidence>